<proteinExistence type="predicted"/>
<dbReference type="Proteomes" id="UP000295818">
    <property type="component" value="Unassembled WGS sequence"/>
</dbReference>
<dbReference type="EMBL" id="SLWM01000004">
    <property type="protein sequence ID" value="TCO25588.1"/>
    <property type="molecule type" value="Genomic_DNA"/>
</dbReference>
<evidence type="ECO:0000313" key="3">
    <source>
        <dbReference type="Proteomes" id="UP000295818"/>
    </source>
</evidence>
<keyword evidence="3" id="KW-1185">Reference proteome</keyword>
<evidence type="ECO:0008006" key="4">
    <source>
        <dbReference type="Google" id="ProtNLM"/>
    </source>
</evidence>
<accession>A0ABY2BMF1</accession>
<feature type="transmembrane region" description="Helical" evidence="1">
    <location>
        <begin position="39"/>
        <end position="58"/>
    </location>
</feature>
<keyword evidence="1" id="KW-1133">Transmembrane helix</keyword>
<name>A0ABY2BMF1_9ACTN</name>
<evidence type="ECO:0000256" key="1">
    <source>
        <dbReference type="SAM" id="Phobius"/>
    </source>
</evidence>
<comment type="caution">
    <text evidence="2">The sequence shown here is derived from an EMBL/GenBank/DDBJ whole genome shotgun (WGS) entry which is preliminary data.</text>
</comment>
<keyword evidence="1" id="KW-0812">Transmembrane</keyword>
<evidence type="ECO:0000313" key="2">
    <source>
        <dbReference type="EMBL" id="TCO25588.1"/>
    </source>
</evidence>
<reference evidence="2 3" key="1">
    <citation type="journal article" date="2015" name="Stand. Genomic Sci.">
        <title>Genomic Encyclopedia of Bacterial and Archaeal Type Strains, Phase III: the genomes of soil and plant-associated and newly described type strains.</title>
        <authorList>
            <person name="Whitman W.B."/>
            <person name="Woyke T."/>
            <person name="Klenk H.P."/>
            <person name="Zhou Y."/>
            <person name="Lilburn T.G."/>
            <person name="Beck B.J."/>
            <person name="De Vos P."/>
            <person name="Vandamme P."/>
            <person name="Eisen J.A."/>
            <person name="Garrity G."/>
            <person name="Hugenholtz P."/>
            <person name="Kyrpides N.C."/>
        </authorList>
    </citation>
    <scope>NUCLEOTIDE SEQUENCE [LARGE SCALE GENOMIC DNA]</scope>
    <source>
        <strain evidence="2 3">VKM Ac-2538</strain>
    </source>
</reference>
<sequence>MWRVVAADLRPGIRVGLGLGGLALVVVGVLLAFRGASDLTALGSMLVGVVVAVTAVSGRLPKEVGLQRVTFGADDRSAQTYREALYDAVRQALPEVDPPSRDKDWHPRRPTYWVDELQLRVVIRWARDRSVHLDVSTIESDLSGTREAVAVLLITNVDEIDDLSAAARSRAGERAAVVRWRSTEDNATLRHTARGLGAPDGQSS</sequence>
<protein>
    <recommendedName>
        <fullName evidence="4">Restriction endonuclease</fullName>
    </recommendedName>
</protein>
<feature type="transmembrane region" description="Helical" evidence="1">
    <location>
        <begin position="12"/>
        <end position="33"/>
    </location>
</feature>
<organism evidence="2 3">
    <name type="scientific">Kribbella orskensis</name>
    <dbReference type="NCBI Taxonomy" id="2512216"/>
    <lineage>
        <taxon>Bacteria</taxon>
        <taxon>Bacillati</taxon>
        <taxon>Actinomycetota</taxon>
        <taxon>Actinomycetes</taxon>
        <taxon>Propionibacteriales</taxon>
        <taxon>Kribbellaceae</taxon>
        <taxon>Kribbella</taxon>
    </lineage>
</organism>
<keyword evidence="1" id="KW-0472">Membrane</keyword>
<gene>
    <name evidence="2" type="ORF">EV644_10492</name>
</gene>